<dbReference type="PRINTS" id="PR00080">
    <property type="entry name" value="SDRFAMILY"/>
</dbReference>
<gene>
    <name evidence="3" type="ORF">GR316_00645</name>
</gene>
<sequence length="265" mass="28012">MKLGLEGKLALVTGGSGGIGAATARLLLEEGARVALTDLKEDGVTAAAKDLKALGEIQTFAADLTDSADTARLYKDVTAAMGEPDILVSAAGITGAQGDFLEIDDDGWHHTMETNLMSAVRISRAAIPAMRRKGWGRVILVSSEDAEQPYVEELPYCASKAAITTLAKGLSKAYGPDNVLVNTVAPAFIASPMTDAMMRNRAEERGESFEEAIESFLKENRPGMALNRRGEAEEVAAVIVFLCSQQASFVNGANYRVDSGAVLTV</sequence>
<keyword evidence="2" id="KW-0560">Oxidoreductase</keyword>
<dbReference type="GO" id="GO:0016616">
    <property type="term" value="F:oxidoreductase activity, acting on the CH-OH group of donors, NAD or NADP as acceptor"/>
    <property type="evidence" value="ECO:0007669"/>
    <property type="project" value="TreeGrafter"/>
</dbReference>
<evidence type="ECO:0000313" key="3">
    <source>
        <dbReference type="EMBL" id="QUS34908.1"/>
    </source>
</evidence>
<dbReference type="RefSeq" id="WP_211784158.1">
    <property type="nucleotide sequence ID" value="NZ_CP047289.1"/>
</dbReference>
<dbReference type="InterPro" id="IPR020904">
    <property type="entry name" value="Sc_DH/Rdtase_CS"/>
</dbReference>
<proteinExistence type="inferred from homology"/>
<dbReference type="InterPro" id="IPR002347">
    <property type="entry name" value="SDR_fam"/>
</dbReference>
<dbReference type="EMBL" id="CP047289">
    <property type="protein sequence ID" value="QUS34908.1"/>
    <property type="molecule type" value="Genomic_DNA"/>
</dbReference>
<organism evidence="3 4">
    <name type="scientific">Falsirhodobacter algicola</name>
    <dbReference type="NCBI Taxonomy" id="2692330"/>
    <lineage>
        <taxon>Bacteria</taxon>
        <taxon>Pseudomonadati</taxon>
        <taxon>Pseudomonadota</taxon>
        <taxon>Alphaproteobacteria</taxon>
        <taxon>Rhodobacterales</taxon>
        <taxon>Paracoccaceae</taxon>
        <taxon>Falsirhodobacter</taxon>
    </lineage>
</organism>
<dbReference type="Pfam" id="PF13561">
    <property type="entry name" value="adh_short_C2"/>
    <property type="match status" value="1"/>
</dbReference>
<dbReference type="PANTHER" id="PTHR42760">
    <property type="entry name" value="SHORT-CHAIN DEHYDROGENASES/REDUCTASES FAMILY MEMBER"/>
    <property type="match status" value="1"/>
</dbReference>
<dbReference type="PROSITE" id="PS00061">
    <property type="entry name" value="ADH_SHORT"/>
    <property type="match status" value="1"/>
</dbReference>
<dbReference type="Gene3D" id="3.40.50.720">
    <property type="entry name" value="NAD(P)-binding Rossmann-like Domain"/>
    <property type="match status" value="1"/>
</dbReference>
<evidence type="ECO:0000256" key="2">
    <source>
        <dbReference type="ARBA" id="ARBA00023002"/>
    </source>
</evidence>
<dbReference type="PRINTS" id="PR00081">
    <property type="entry name" value="GDHRDH"/>
</dbReference>
<evidence type="ECO:0000313" key="4">
    <source>
        <dbReference type="Proteomes" id="UP000679284"/>
    </source>
</evidence>
<protein>
    <submittedName>
        <fullName evidence="3">SDR family oxidoreductase</fullName>
    </submittedName>
</protein>
<dbReference type="Proteomes" id="UP000679284">
    <property type="component" value="Chromosome"/>
</dbReference>
<dbReference type="InterPro" id="IPR036291">
    <property type="entry name" value="NAD(P)-bd_dom_sf"/>
</dbReference>
<comment type="similarity">
    <text evidence="1">Belongs to the short-chain dehydrogenases/reductases (SDR) family.</text>
</comment>
<reference evidence="3" key="1">
    <citation type="submission" date="2020-01" db="EMBL/GenBank/DDBJ databases">
        <authorList>
            <person name="Yang Y."/>
            <person name="Kwon Y.M."/>
        </authorList>
    </citation>
    <scope>NUCLEOTIDE SEQUENCE</scope>
    <source>
        <strain evidence="3">PG104</strain>
    </source>
</reference>
<evidence type="ECO:0000256" key="1">
    <source>
        <dbReference type="ARBA" id="ARBA00006484"/>
    </source>
</evidence>
<accession>A0A8J8MRK0</accession>
<keyword evidence="4" id="KW-1185">Reference proteome</keyword>
<dbReference type="KEGG" id="fap:GR316_00645"/>
<dbReference type="SUPFAM" id="SSF51735">
    <property type="entry name" value="NAD(P)-binding Rossmann-fold domains"/>
    <property type="match status" value="1"/>
</dbReference>
<name>A0A8J8MRK0_9RHOB</name>
<dbReference type="AlphaFoldDB" id="A0A8J8MRK0"/>
<dbReference type="FunFam" id="3.40.50.720:FF:000084">
    <property type="entry name" value="Short-chain dehydrogenase reductase"/>
    <property type="match status" value="1"/>
</dbReference>
<dbReference type="PANTHER" id="PTHR42760:SF133">
    <property type="entry name" value="3-OXOACYL-[ACYL-CARRIER-PROTEIN] REDUCTASE"/>
    <property type="match status" value="1"/>
</dbReference>